<evidence type="ECO:0000313" key="3">
    <source>
        <dbReference type="EMBL" id="AOZ52055.1"/>
    </source>
</evidence>
<name>A0A1D9LLB4_9NEIS</name>
<dbReference type="EMBL" id="CP017707">
    <property type="protein sequence ID" value="AOZ52055.1"/>
    <property type="molecule type" value="Genomic_DNA"/>
</dbReference>
<feature type="domain" description="Fatty acid desaturase" evidence="2">
    <location>
        <begin position="84"/>
        <end position="320"/>
    </location>
</feature>
<sequence length="369" mass="42167">MNSFYPLLVVLAASLAMRGMVHFYYRDSGPVMRRLRLLPRINDNPETYYRPLDNWLAPLPFVWTWLDIVAAVMAAALADSAVGWALVTLWSGGRMRALQEFGHNAVHFALCPSHAWQWWLSDIFYQFPVFKRDMHSRHRTHGDHHRKPNHPELDPNRARVFAGGYLAGLSDAAFLARLLYPLWPAGFWNNLSTMTRNSLLNHSKTTALARCATLLTTGALLYWVGGWAGVAFGWLLPLFTSYPVFAWVSLLAEHRWFMPGFPQERLELEYLMGRPTDYFGVSGWLVRVFIAPTSDAYHLVHSLYPGVRWNYLPAIDRHLKIHDPRYTEHASEGLLRCRGNAPSALSELRERLVAPPLAGRLSTQGIHHD</sequence>
<organism evidence="3 4">
    <name type="scientific">Chromobacterium vaccinii</name>
    <dbReference type="NCBI Taxonomy" id="1108595"/>
    <lineage>
        <taxon>Bacteria</taxon>
        <taxon>Pseudomonadati</taxon>
        <taxon>Pseudomonadota</taxon>
        <taxon>Betaproteobacteria</taxon>
        <taxon>Neisseriales</taxon>
        <taxon>Chromobacteriaceae</taxon>
        <taxon>Chromobacterium</taxon>
    </lineage>
</organism>
<evidence type="ECO:0000256" key="1">
    <source>
        <dbReference type="SAM" id="Phobius"/>
    </source>
</evidence>
<dbReference type="Pfam" id="PF00487">
    <property type="entry name" value="FA_desaturase"/>
    <property type="match status" value="1"/>
</dbReference>
<evidence type="ECO:0000259" key="2">
    <source>
        <dbReference type="Pfam" id="PF00487"/>
    </source>
</evidence>
<protein>
    <submittedName>
        <fullName evidence="3">Dihydrorhizobitoxine desaturase</fullName>
    </submittedName>
</protein>
<feature type="transmembrane region" description="Helical" evidence="1">
    <location>
        <begin position="207"/>
        <end position="225"/>
    </location>
</feature>
<gene>
    <name evidence="3" type="ORF">BKX93_20030</name>
</gene>
<dbReference type="GO" id="GO:0006629">
    <property type="term" value="P:lipid metabolic process"/>
    <property type="evidence" value="ECO:0007669"/>
    <property type="project" value="InterPro"/>
</dbReference>
<dbReference type="STRING" id="1108595.BKX93_20030"/>
<dbReference type="RefSeq" id="WP_046157269.1">
    <property type="nucleotide sequence ID" value="NZ_CP017707.1"/>
</dbReference>
<feature type="transmembrane region" description="Helical" evidence="1">
    <location>
        <begin position="62"/>
        <end position="87"/>
    </location>
</feature>
<evidence type="ECO:0000313" key="4">
    <source>
        <dbReference type="Proteomes" id="UP000178776"/>
    </source>
</evidence>
<dbReference type="Proteomes" id="UP000178776">
    <property type="component" value="Chromosome"/>
</dbReference>
<keyword evidence="1" id="KW-0812">Transmembrane</keyword>
<dbReference type="AlphaFoldDB" id="A0A1D9LLB4"/>
<dbReference type="GeneID" id="68843493"/>
<keyword evidence="1" id="KW-1133">Transmembrane helix</keyword>
<keyword evidence="1" id="KW-0472">Membrane</keyword>
<reference evidence="3 4" key="1">
    <citation type="submission" date="2016-10" db="EMBL/GenBank/DDBJ databases">
        <title>Chromobacterium muskegensis sp. nov., an insecticidal bacterium isolated from Sphagnum bogs.</title>
        <authorList>
            <person name="Sparks M.E."/>
            <person name="Blackburn M.B."/>
            <person name="Gundersen-Rindal D.E."/>
            <person name="Mitchell A."/>
            <person name="Farrar R."/>
            <person name="Kuhar D."/>
        </authorList>
    </citation>
    <scope>NUCLEOTIDE SEQUENCE [LARGE SCALE GENOMIC DNA]</scope>
    <source>
        <strain evidence="3 4">21-1</strain>
    </source>
</reference>
<dbReference type="InterPro" id="IPR005804">
    <property type="entry name" value="FA_desaturase_dom"/>
</dbReference>
<proteinExistence type="predicted"/>
<accession>A0A1D9LLB4</accession>
<feature type="transmembrane region" description="Helical" evidence="1">
    <location>
        <begin position="7"/>
        <end position="25"/>
    </location>
</feature>
<dbReference type="KEGG" id="cvc:BKX93_20030"/>